<gene>
    <name evidence="1" type="ORF">MTR67_030881</name>
</gene>
<organism evidence="1 2">
    <name type="scientific">Solanum verrucosum</name>
    <dbReference type="NCBI Taxonomy" id="315347"/>
    <lineage>
        <taxon>Eukaryota</taxon>
        <taxon>Viridiplantae</taxon>
        <taxon>Streptophyta</taxon>
        <taxon>Embryophyta</taxon>
        <taxon>Tracheophyta</taxon>
        <taxon>Spermatophyta</taxon>
        <taxon>Magnoliopsida</taxon>
        <taxon>eudicotyledons</taxon>
        <taxon>Gunneridae</taxon>
        <taxon>Pentapetalae</taxon>
        <taxon>asterids</taxon>
        <taxon>lamiids</taxon>
        <taxon>Solanales</taxon>
        <taxon>Solanaceae</taxon>
        <taxon>Solanoideae</taxon>
        <taxon>Solaneae</taxon>
        <taxon>Solanum</taxon>
    </lineage>
</organism>
<keyword evidence="2" id="KW-1185">Reference proteome</keyword>
<sequence>DIEVYELPDFLFHPMCKKVKLTHLIFADDLMIFCKWDVKSDNQDIWEHTLPQDSSWYWRKLNALKSDMLEWYSQGAYVLTANWKYSTGASYAVLLGVQRKMRIAKLIRNKISQPRDLRSVVPPTDHPGQPLMGSENMILGPQLTGATYRLWVN</sequence>
<proteinExistence type="predicted"/>
<feature type="non-terminal residue" evidence="1">
    <location>
        <position position="1"/>
    </location>
</feature>
<dbReference type="EMBL" id="CP133618">
    <property type="protein sequence ID" value="WMV37496.1"/>
    <property type="molecule type" value="Genomic_DNA"/>
</dbReference>
<dbReference type="AlphaFoldDB" id="A0AAF0U1F8"/>
<protein>
    <submittedName>
        <fullName evidence="1">Uncharacterized protein</fullName>
    </submittedName>
</protein>
<name>A0AAF0U1F8_SOLVR</name>
<evidence type="ECO:0000313" key="1">
    <source>
        <dbReference type="EMBL" id="WMV37496.1"/>
    </source>
</evidence>
<accession>A0AAF0U1F8</accession>
<reference evidence="1" key="1">
    <citation type="submission" date="2023-08" db="EMBL/GenBank/DDBJ databases">
        <title>A de novo genome assembly of Solanum verrucosum Schlechtendal, a Mexican diploid species geographically isolated from the other diploid A-genome species in potato relatives.</title>
        <authorList>
            <person name="Hosaka K."/>
        </authorList>
    </citation>
    <scope>NUCLEOTIDE SEQUENCE</scope>
    <source>
        <tissue evidence="1">Young leaves</tissue>
    </source>
</reference>
<dbReference type="Proteomes" id="UP001234989">
    <property type="component" value="Chromosome 7"/>
</dbReference>
<evidence type="ECO:0000313" key="2">
    <source>
        <dbReference type="Proteomes" id="UP001234989"/>
    </source>
</evidence>